<dbReference type="Proteomes" id="UP001164653">
    <property type="component" value="Chromosome"/>
</dbReference>
<protein>
    <submittedName>
        <fullName evidence="1">DUF2442 domain-containing protein</fullName>
    </submittedName>
</protein>
<evidence type="ECO:0000313" key="2">
    <source>
        <dbReference type="Proteomes" id="UP001164653"/>
    </source>
</evidence>
<dbReference type="EMBL" id="CP112998">
    <property type="protein sequence ID" value="WAC10552.1"/>
    <property type="molecule type" value="Genomic_DNA"/>
</dbReference>
<dbReference type="InterPro" id="IPR018841">
    <property type="entry name" value="DUF2442"/>
</dbReference>
<keyword evidence="2" id="KW-1185">Reference proteome</keyword>
<proteinExistence type="predicted"/>
<name>A0A9E8N8N9_9BACT</name>
<accession>A0A9E8N8N9</accession>
<sequence>MAKKDCAMLHYIKKIIAVEDYTVSCLFNTDEVKLVDLGAIVEKYKNINDGLISRLADKDYFKSVQLDSYGTPTWDNGVDFDPDNLYKLAKSKIATIQ</sequence>
<dbReference type="Gene3D" id="3.30.2020.10">
    <property type="entry name" value="NE0471-like N-terminal domain"/>
    <property type="match status" value="1"/>
</dbReference>
<dbReference type="Pfam" id="PF10387">
    <property type="entry name" value="DUF2442"/>
    <property type="match status" value="1"/>
</dbReference>
<reference evidence="1" key="1">
    <citation type="submission" date="2022-11" db="EMBL/GenBank/DDBJ databases">
        <title>Dyadobacter pollutisoli sp. nov., isolated from plastic dumped soil.</title>
        <authorList>
            <person name="Kim J.M."/>
            <person name="Kim K.R."/>
            <person name="Lee J.K."/>
            <person name="Hao L."/>
            <person name="Jeon C.O."/>
        </authorList>
    </citation>
    <scope>NUCLEOTIDE SEQUENCE</scope>
    <source>
        <strain evidence="1">U1</strain>
    </source>
</reference>
<dbReference type="AlphaFoldDB" id="A0A9E8N8N9"/>
<dbReference type="KEGG" id="dpf:ON006_22740"/>
<organism evidence="1 2">
    <name type="scientific">Dyadobacter pollutisoli</name>
    <dbReference type="NCBI Taxonomy" id="2910158"/>
    <lineage>
        <taxon>Bacteria</taxon>
        <taxon>Pseudomonadati</taxon>
        <taxon>Bacteroidota</taxon>
        <taxon>Cytophagia</taxon>
        <taxon>Cytophagales</taxon>
        <taxon>Spirosomataceae</taxon>
        <taxon>Dyadobacter</taxon>
    </lineage>
</organism>
<gene>
    <name evidence="1" type="ORF">ON006_22740</name>
</gene>
<dbReference type="SUPFAM" id="SSF143880">
    <property type="entry name" value="NE0471 N-terminal domain-like"/>
    <property type="match status" value="1"/>
</dbReference>
<dbReference type="RefSeq" id="WP_244822327.1">
    <property type="nucleotide sequence ID" value="NZ_CP112998.1"/>
</dbReference>
<evidence type="ECO:0000313" key="1">
    <source>
        <dbReference type="EMBL" id="WAC10552.1"/>
    </source>
</evidence>
<dbReference type="InterPro" id="IPR036782">
    <property type="entry name" value="NE0471-like_N"/>
</dbReference>